<dbReference type="STRING" id="1471761.B0W44_11640"/>
<dbReference type="NCBIfam" id="NF005679">
    <property type="entry name" value="PRK07475.1"/>
    <property type="match status" value="1"/>
</dbReference>
<dbReference type="InterPro" id="IPR001920">
    <property type="entry name" value="Asp/Glu_race"/>
</dbReference>
<evidence type="ECO:0000313" key="2">
    <source>
        <dbReference type="Proteomes" id="UP000188603"/>
    </source>
</evidence>
<dbReference type="AlphaFoldDB" id="A0A1U9K8D2"/>
<reference evidence="1 2" key="1">
    <citation type="journal article" date="2015" name="Int. J. Syst. Evol. Microbiol.">
        <title>Novibacillus thermophilus gen. nov., sp. nov., a Gram-staining-negative and moderately thermophilic member of the family Thermoactinomycetaceae.</title>
        <authorList>
            <person name="Yang G."/>
            <person name="Chen J."/>
            <person name="Zhou S."/>
        </authorList>
    </citation>
    <scope>NUCLEOTIDE SEQUENCE [LARGE SCALE GENOMIC DNA]</scope>
    <source>
        <strain evidence="1 2">SG-1</strain>
    </source>
</reference>
<dbReference type="Proteomes" id="UP000188603">
    <property type="component" value="Chromosome"/>
</dbReference>
<gene>
    <name evidence="1" type="ORF">B0W44_11640</name>
</gene>
<dbReference type="GO" id="GO:0016855">
    <property type="term" value="F:racemase and epimerase activity, acting on amino acids and derivatives"/>
    <property type="evidence" value="ECO:0007669"/>
    <property type="project" value="InterPro"/>
</dbReference>
<evidence type="ECO:0008006" key="3">
    <source>
        <dbReference type="Google" id="ProtNLM"/>
    </source>
</evidence>
<accession>A0A1U9K8D2</accession>
<organism evidence="1 2">
    <name type="scientific">Novibacillus thermophilus</name>
    <dbReference type="NCBI Taxonomy" id="1471761"/>
    <lineage>
        <taxon>Bacteria</taxon>
        <taxon>Bacillati</taxon>
        <taxon>Bacillota</taxon>
        <taxon>Bacilli</taxon>
        <taxon>Bacillales</taxon>
        <taxon>Thermoactinomycetaceae</taxon>
        <taxon>Novibacillus</taxon>
    </lineage>
</organism>
<dbReference type="OrthoDB" id="1676875at2"/>
<dbReference type="EMBL" id="CP019699">
    <property type="protein sequence ID" value="AQS56315.1"/>
    <property type="molecule type" value="Genomic_DNA"/>
</dbReference>
<dbReference type="KEGG" id="ntr:B0W44_11640"/>
<dbReference type="RefSeq" id="WP_077720177.1">
    <property type="nucleotide sequence ID" value="NZ_CP019699.1"/>
</dbReference>
<evidence type="ECO:0000313" key="1">
    <source>
        <dbReference type="EMBL" id="AQS56315.1"/>
    </source>
</evidence>
<keyword evidence="2" id="KW-1185">Reference proteome</keyword>
<name>A0A1U9K8D2_9BACL</name>
<proteinExistence type="predicted"/>
<dbReference type="Gene3D" id="3.40.50.1860">
    <property type="match status" value="1"/>
</dbReference>
<sequence>MEEAKIGVLMLDTTFPRLLGDIGNGLTFPFPVKYALVKGATVDRVVKEGDPSLLQPFVEGALTLQRQGVQAITTSCGFLSLFQKEIEQKVNVLFYASSLIQIPFVYRLVGKRGQIGVMTASKASLSSQHFKALGIHQIPMAVEGMDNMPEFTRCFVEGQEDMDADKVEKEVVGKAKTLVDNHPDVRAIVLECTNMSPYKERIKKAVNLPVFDIVSLTEFVYAALP</sequence>
<protein>
    <recommendedName>
        <fullName evidence="3">Aspartate/glutamate racemase family protein</fullName>
    </recommendedName>
</protein>